<evidence type="ECO:0000259" key="2">
    <source>
        <dbReference type="Pfam" id="PF11181"/>
    </source>
</evidence>
<name>A0A1I5XQ28_9BACI</name>
<dbReference type="AlphaFoldDB" id="A0A1I5XQ28"/>
<dbReference type="STRING" id="126156.SAMN05421670_1647"/>
<protein>
    <submittedName>
        <fullName evidence="3">Heat induced stress protein YflT</fullName>
    </submittedName>
</protein>
<evidence type="ECO:0000313" key="3">
    <source>
        <dbReference type="EMBL" id="SFQ33847.1"/>
    </source>
</evidence>
<evidence type="ECO:0000313" key="4">
    <source>
        <dbReference type="Proteomes" id="UP000198734"/>
    </source>
</evidence>
<feature type="compositionally biased region" description="Basic and acidic residues" evidence="1">
    <location>
        <begin position="255"/>
        <end position="273"/>
    </location>
</feature>
<dbReference type="EMBL" id="FOXU01000002">
    <property type="protein sequence ID" value="SFQ33847.1"/>
    <property type="molecule type" value="Genomic_DNA"/>
</dbReference>
<evidence type="ECO:0000256" key="1">
    <source>
        <dbReference type="SAM" id="MobiDB-lite"/>
    </source>
</evidence>
<proteinExistence type="predicted"/>
<dbReference type="Pfam" id="PF11181">
    <property type="entry name" value="YflT"/>
    <property type="match status" value="1"/>
</dbReference>
<dbReference type="InterPro" id="IPR025889">
    <property type="entry name" value="GSP17M-like_dom"/>
</dbReference>
<organism evidence="3 4">
    <name type="scientific">Psychrobacillus psychrotolerans</name>
    <dbReference type="NCBI Taxonomy" id="126156"/>
    <lineage>
        <taxon>Bacteria</taxon>
        <taxon>Bacillati</taxon>
        <taxon>Bacillota</taxon>
        <taxon>Bacilli</taxon>
        <taxon>Bacillales</taxon>
        <taxon>Bacillaceae</taxon>
        <taxon>Psychrobacillus</taxon>
    </lineage>
</organism>
<dbReference type="OrthoDB" id="2678178at2"/>
<keyword evidence="4" id="KW-1185">Reference proteome</keyword>
<reference evidence="4" key="1">
    <citation type="submission" date="2016-10" db="EMBL/GenBank/DDBJ databases">
        <authorList>
            <person name="Varghese N."/>
            <person name="Submissions S."/>
        </authorList>
    </citation>
    <scope>NUCLEOTIDE SEQUENCE [LARGE SCALE GENOMIC DNA]</scope>
    <source>
        <strain evidence="4">DSM 11706</strain>
    </source>
</reference>
<dbReference type="Proteomes" id="UP000198734">
    <property type="component" value="Unassembled WGS sequence"/>
</dbReference>
<accession>A0A1I5XQ28</accession>
<gene>
    <name evidence="3" type="ORF">SAMN05421670_1647</name>
</gene>
<sequence length="281" mass="32366">MNIESNRRIEIARTEEEMYDKLEALQNQGYAESDIHVISTENAHLNTLSRHSEVSTHEAGTFMDKFKSWFTGEDAVAEGLRKLDLSEEERTKYAEEVARGSIVLYTDVLTHNDEPMVYGTHENEFEQEYTDTVGTDVVQNRFMENEEPISEYAKEQGFTPSNNDFVNETDGRFDEPQDRFARGETFATDPYLAREENHIGHSMQEDKEVRESRPTIDESITIEEKSYGAHSPGADPNLGPAAYGSELVEEEEEERLSHDQHEEKLEFQKKLDDIPPTNRLY</sequence>
<dbReference type="RefSeq" id="WP_093536052.1">
    <property type="nucleotide sequence ID" value="NZ_CP183885.1"/>
</dbReference>
<feature type="domain" description="General stress protein 17M-like" evidence="2">
    <location>
        <begin position="9"/>
        <end position="100"/>
    </location>
</feature>
<feature type="compositionally biased region" description="Basic and acidic residues" evidence="1">
    <location>
        <begin position="192"/>
        <end position="227"/>
    </location>
</feature>
<feature type="region of interest" description="Disordered" evidence="1">
    <location>
        <begin position="191"/>
        <end position="281"/>
    </location>
</feature>